<dbReference type="PANTHER" id="PTHR30573">
    <property type="entry name" value="QUINOLINATE SYNTHETASE A"/>
    <property type="match status" value="1"/>
</dbReference>
<dbReference type="NCBIfam" id="NF006878">
    <property type="entry name" value="PRK09375.1-2"/>
    <property type="match status" value="1"/>
</dbReference>
<evidence type="ECO:0000256" key="7">
    <source>
        <dbReference type="ARBA" id="ARBA00022723"/>
    </source>
</evidence>
<keyword evidence="9" id="KW-0411">Iron-sulfur</keyword>
<keyword evidence="8" id="KW-0408">Iron</keyword>
<reference evidence="10" key="1">
    <citation type="submission" date="2019-08" db="EMBL/GenBank/DDBJ databases">
        <authorList>
            <person name="Kucharzyk K."/>
            <person name="Murdoch R.W."/>
            <person name="Higgins S."/>
            <person name="Loffler F."/>
        </authorList>
    </citation>
    <scope>NUCLEOTIDE SEQUENCE</scope>
</reference>
<dbReference type="PANTHER" id="PTHR30573:SF0">
    <property type="entry name" value="QUINOLINATE SYNTHASE, CHLOROPLASTIC"/>
    <property type="match status" value="1"/>
</dbReference>
<evidence type="ECO:0000256" key="9">
    <source>
        <dbReference type="ARBA" id="ARBA00023014"/>
    </source>
</evidence>
<comment type="pathway">
    <text evidence="2">Cofactor biosynthesis; NAD(+) biosynthesis; quinolinate from iminoaspartate: step 1/1.</text>
</comment>
<evidence type="ECO:0000256" key="1">
    <source>
        <dbReference type="ARBA" id="ARBA00001966"/>
    </source>
</evidence>
<evidence type="ECO:0000256" key="4">
    <source>
        <dbReference type="ARBA" id="ARBA00022485"/>
    </source>
</evidence>
<dbReference type="GO" id="GO:0034628">
    <property type="term" value="P:'de novo' NAD+ biosynthetic process from L-aspartate"/>
    <property type="evidence" value="ECO:0007669"/>
    <property type="project" value="TreeGrafter"/>
</dbReference>
<keyword evidence="4" id="KW-0004">4Fe-4S</keyword>
<keyword evidence="7" id="KW-0479">Metal-binding</keyword>
<gene>
    <name evidence="10" type="primary">nadA_18</name>
    <name evidence="10" type="ORF">SDC9_70635</name>
</gene>
<dbReference type="GO" id="GO:0046872">
    <property type="term" value="F:metal ion binding"/>
    <property type="evidence" value="ECO:0007669"/>
    <property type="project" value="UniProtKB-KW"/>
</dbReference>
<dbReference type="Pfam" id="PF02445">
    <property type="entry name" value="NadA"/>
    <property type="match status" value="1"/>
</dbReference>
<evidence type="ECO:0000256" key="3">
    <source>
        <dbReference type="ARBA" id="ARBA00012669"/>
    </source>
</evidence>
<dbReference type="EC" id="2.5.1.72" evidence="3"/>
<dbReference type="InterPro" id="IPR036094">
    <property type="entry name" value="NadA_sf"/>
</dbReference>
<proteinExistence type="predicted"/>
<evidence type="ECO:0000256" key="2">
    <source>
        <dbReference type="ARBA" id="ARBA00005065"/>
    </source>
</evidence>
<dbReference type="Gene3D" id="3.40.50.10800">
    <property type="entry name" value="NadA-like"/>
    <property type="match status" value="3"/>
</dbReference>
<dbReference type="InterPro" id="IPR003473">
    <property type="entry name" value="NadA"/>
</dbReference>
<evidence type="ECO:0000313" key="10">
    <source>
        <dbReference type="EMBL" id="MPM24154.1"/>
    </source>
</evidence>
<keyword evidence="6 10" id="KW-0808">Transferase</keyword>
<dbReference type="AlphaFoldDB" id="A0A644YDD2"/>
<dbReference type="EMBL" id="VSSQ01004197">
    <property type="protein sequence ID" value="MPM24154.1"/>
    <property type="molecule type" value="Genomic_DNA"/>
</dbReference>
<accession>A0A644YDD2</accession>
<sequence length="315" mass="34117">MATASAPAANVGELQRKIKELKLKKDICILAHTYQAREICEIADFTGDSYQLSVKASKVQNKTVVMCGVRFMAETVKILSPEKRVILANSGAACPMAEQFDVKTVEEFKRCNPGYTVVAYINTTAALKAVCDVCVTSSSAVKIVKNISNKNILFIPDCNLGDYVTKQCPEKNIKLLSGGCPIHASVLPEEVDTAKNAHPNALVLVHPECVPEVVAKADYVGSTAGIIDFAKESEAKEFIIGTELAVAEHLQYDAPGKKFYPLSKKLICLDMKLTTLVDVFDALNGEGEEISLDPKTIADAGRCIDEMIRLGSKSK</sequence>
<comment type="caution">
    <text evidence="10">The sequence shown here is derived from an EMBL/GenBank/DDBJ whole genome shotgun (WGS) entry which is preliminary data.</text>
</comment>
<organism evidence="10">
    <name type="scientific">bioreactor metagenome</name>
    <dbReference type="NCBI Taxonomy" id="1076179"/>
    <lineage>
        <taxon>unclassified sequences</taxon>
        <taxon>metagenomes</taxon>
        <taxon>ecological metagenomes</taxon>
    </lineage>
</organism>
<protein>
    <recommendedName>
        <fullName evidence="3">quinolinate synthase</fullName>
        <ecNumber evidence="3">2.5.1.72</ecNumber>
    </recommendedName>
</protein>
<dbReference type="NCBIfam" id="TIGR00550">
    <property type="entry name" value="nadA"/>
    <property type="match status" value="1"/>
</dbReference>
<dbReference type="SUPFAM" id="SSF142754">
    <property type="entry name" value="NadA-like"/>
    <property type="match status" value="1"/>
</dbReference>
<evidence type="ECO:0000256" key="8">
    <source>
        <dbReference type="ARBA" id="ARBA00023004"/>
    </source>
</evidence>
<evidence type="ECO:0000256" key="5">
    <source>
        <dbReference type="ARBA" id="ARBA00022642"/>
    </source>
</evidence>
<dbReference type="UniPathway" id="UPA00253">
    <property type="reaction ID" value="UER00327"/>
</dbReference>
<dbReference type="GO" id="GO:0005829">
    <property type="term" value="C:cytosol"/>
    <property type="evidence" value="ECO:0007669"/>
    <property type="project" value="TreeGrafter"/>
</dbReference>
<dbReference type="GO" id="GO:0008987">
    <property type="term" value="F:quinolinate synthetase A activity"/>
    <property type="evidence" value="ECO:0007669"/>
    <property type="project" value="InterPro"/>
</dbReference>
<evidence type="ECO:0000256" key="6">
    <source>
        <dbReference type="ARBA" id="ARBA00022679"/>
    </source>
</evidence>
<keyword evidence="5" id="KW-0662">Pyridine nucleotide biosynthesis</keyword>
<dbReference type="GO" id="GO:0051539">
    <property type="term" value="F:4 iron, 4 sulfur cluster binding"/>
    <property type="evidence" value="ECO:0007669"/>
    <property type="project" value="UniProtKB-KW"/>
</dbReference>
<name>A0A644YDD2_9ZZZZ</name>
<comment type="cofactor">
    <cofactor evidence="1">
        <name>[4Fe-4S] cluster</name>
        <dbReference type="ChEBI" id="CHEBI:49883"/>
    </cofactor>
</comment>